<dbReference type="OMA" id="KSWIHYS"/>
<evidence type="ECO:0000256" key="3">
    <source>
        <dbReference type="ARBA" id="ARBA00022722"/>
    </source>
</evidence>
<evidence type="ECO:0000256" key="4">
    <source>
        <dbReference type="ARBA" id="ARBA00022759"/>
    </source>
</evidence>
<keyword evidence="4" id="KW-0255">Endonuclease</keyword>
<evidence type="ECO:0000256" key="2">
    <source>
        <dbReference type="ARBA" id="ARBA00022695"/>
    </source>
</evidence>
<dbReference type="GO" id="GO:0016787">
    <property type="term" value="F:hydrolase activity"/>
    <property type="evidence" value="ECO:0007669"/>
    <property type="project" value="UniProtKB-KW"/>
</dbReference>
<reference evidence="8" key="1">
    <citation type="submission" date="2025-08" db="UniProtKB">
        <authorList>
            <consortium name="Ensembl"/>
        </authorList>
    </citation>
    <scope>IDENTIFICATION</scope>
</reference>
<evidence type="ECO:0000259" key="7">
    <source>
        <dbReference type="Pfam" id="PF18697"/>
    </source>
</evidence>
<keyword evidence="1" id="KW-0808">Transferase</keyword>
<dbReference type="GeneTree" id="ENSGT01120000272213"/>
<dbReference type="Pfam" id="PF18697">
    <property type="entry name" value="MLVIN_C"/>
    <property type="match status" value="1"/>
</dbReference>
<protein>
    <recommendedName>
        <fullName evidence="7">Murine leukemia virus integrase C-terminal domain-containing protein</fullName>
    </recommendedName>
</protein>
<dbReference type="Proteomes" id="UP001108240">
    <property type="component" value="Unplaced"/>
</dbReference>
<evidence type="ECO:0000313" key="8">
    <source>
        <dbReference type="Ensembl" id="ENSCCRP00000115112.1"/>
    </source>
</evidence>
<reference evidence="8" key="2">
    <citation type="submission" date="2025-09" db="UniProtKB">
        <authorList>
            <consortium name="Ensembl"/>
        </authorList>
    </citation>
    <scope>IDENTIFICATION</scope>
</reference>
<evidence type="ECO:0000313" key="9">
    <source>
        <dbReference type="Proteomes" id="UP001108240"/>
    </source>
</evidence>
<dbReference type="AlphaFoldDB" id="A0A9J7Y4M1"/>
<dbReference type="Gene3D" id="2.30.30.850">
    <property type="match status" value="1"/>
</dbReference>
<keyword evidence="9" id="KW-1185">Reference proteome</keyword>
<evidence type="ECO:0000256" key="5">
    <source>
        <dbReference type="ARBA" id="ARBA00022801"/>
    </source>
</evidence>
<keyword evidence="2" id="KW-0548">Nucleotidyltransferase</keyword>
<dbReference type="GO" id="GO:0004519">
    <property type="term" value="F:endonuclease activity"/>
    <property type="evidence" value="ECO:0007669"/>
    <property type="project" value="UniProtKB-KW"/>
</dbReference>
<organism evidence="8 9">
    <name type="scientific">Cyprinus carpio carpio</name>
    <dbReference type="NCBI Taxonomy" id="630221"/>
    <lineage>
        <taxon>Eukaryota</taxon>
        <taxon>Metazoa</taxon>
        <taxon>Chordata</taxon>
        <taxon>Craniata</taxon>
        <taxon>Vertebrata</taxon>
        <taxon>Euteleostomi</taxon>
        <taxon>Actinopterygii</taxon>
        <taxon>Neopterygii</taxon>
        <taxon>Teleostei</taxon>
        <taxon>Ostariophysi</taxon>
        <taxon>Cypriniformes</taxon>
        <taxon>Cyprinidae</taxon>
        <taxon>Cyprininae</taxon>
        <taxon>Cyprinus</taxon>
    </lineage>
</organism>
<name>A0A9J7Y4M1_CYPCA</name>
<accession>A0A9J7Y4M1</accession>
<dbReference type="Ensembl" id="ENSCCRT00000183512.1">
    <property type="protein sequence ID" value="ENSCCRP00000115112.1"/>
    <property type="gene ID" value="ENSCCRG00000056208.1"/>
</dbReference>
<keyword evidence="3" id="KW-0540">Nuclease</keyword>
<sequence>MAGHPQTTQPFQHLQPGDWVVIRDLKRKHWKQKRWTGPHLILLVTHTAVKVEGRGTWVHASHCRKLPSCGSNQPSPLTPGVTGVQTTKET</sequence>
<evidence type="ECO:0000256" key="1">
    <source>
        <dbReference type="ARBA" id="ARBA00022679"/>
    </source>
</evidence>
<proteinExistence type="predicted"/>
<keyword evidence="5" id="KW-0378">Hydrolase</keyword>
<evidence type="ECO:0000256" key="6">
    <source>
        <dbReference type="SAM" id="MobiDB-lite"/>
    </source>
</evidence>
<dbReference type="GO" id="GO:0016779">
    <property type="term" value="F:nucleotidyltransferase activity"/>
    <property type="evidence" value="ECO:0007669"/>
    <property type="project" value="UniProtKB-KW"/>
</dbReference>
<feature type="domain" description="Murine leukemia virus integrase C-terminal" evidence="7">
    <location>
        <begin position="14"/>
        <end position="65"/>
    </location>
</feature>
<dbReference type="InterPro" id="IPR040643">
    <property type="entry name" value="MLVIN_C"/>
</dbReference>
<feature type="region of interest" description="Disordered" evidence="6">
    <location>
        <begin position="68"/>
        <end position="90"/>
    </location>
</feature>